<organism evidence="1 2">
    <name type="scientific">Geoalkalibacter halelectricus</name>
    <dbReference type="NCBI Taxonomy" id="2847045"/>
    <lineage>
        <taxon>Bacteria</taxon>
        <taxon>Pseudomonadati</taxon>
        <taxon>Thermodesulfobacteriota</taxon>
        <taxon>Desulfuromonadia</taxon>
        <taxon>Desulfuromonadales</taxon>
        <taxon>Geoalkalibacteraceae</taxon>
        <taxon>Geoalkalibacter</taxon>
    </lineage>
</organism>
<proteinExistence type="predicted"/>
<keyword evidence="2" id="KW-1185">Reference proteome</keyword>
<evidence type="ECO:0000313" key="2">
    <source>
        <dbReference type="Proteomes" id="UP001060414"/>
    </source>
</evidence>
<dbReference type="Proteomes" id="UP001060414">
    <property type="component" value="Chromosome"/>
</dbReference>
<dbReference type="RefSeq" id="WP_260747932.1">
    <property type="nucleotide sequence ID" value="NZ_CP092109.1"/>
</dbReference>
<sequence length="217" mass="24635">MQLKQPEPFARQFIQHFLQNGFGSLPKREIEVLVMHLLLEDGCLGESAQIDHHQLSMLLKLPETRVRSLVYEVELKYGQQPDAVDGIIGLIDKGRYEIVGTKVRFAVHSPLLKQFLEYEIRQLDGVSDGSFGKHIVTLELSTFQKLLEHLYGDRPLPETIKTAMPAESRQLDKEGMIKAAFGEFMKSFATRSGTRCADLMFDAIDPIGFLRQVFGRV</sequence>
<reference evidence="1" key="1">
    <citation type="journal article" date="2022" name="Environ. Microbiol.">
        <title>Geoalkalibacter halelectricus SAP #1 sp. nov. possessing extracellular electron transfer and mineral#reducing capabilities from a haloalkaline environment.</title>
        <authorList>
            <person name="Yadav S."/>
            <person name="Singh R."/>
            <person name="Sundharam S.S."/>
            <person name="Chaudhary S."/>
            <person name="Krishnamurthi S."/>
            <person name="Patil S.A."/>
        </authorList>
    </citation>
    <scope>NUCLEOTIDE SEQUENCE</scope>
    <source>
        <strain evidence="1">SAP-1</strain>
    </source>
</reference>
<name>A0ABY5ZNX4_9BACT</name>
<gene>
    <name evidence="1" type="ORF">L9S41_18145</name>
</gene>
<protein>
    <submittedName>
        <fullName evidence="1">Uncharacterized protein</fullName>
    </submittedName>
</protein>
<evidence type="ECO:0000313" key="1">
    <source>
        <dbReference type="EMBL" id="UWZ79580.1"/>
    </source>
</evidence>
<accession>A0ABY5ZNX4</accession>
<dbReference type="EMBL" id="CP092109">
    <property type="protein sequence ID" value="UWZ79580.1"/>
    <property type="molecule type" value="Genomic_DNA"/>
</dbReference>